<feature type="coiled-coil region" evidence="1">
    <location>
        <begin position="22"/>
        <end position="49"/>
    </location>
</feature>
<comment type="caution">
    <text evidence="2">The sequence shown here is derived from an EMBL/GenBank/DDBJ whole genome shotgun (WGS) entry which is preliminary data.</text>
</comment>
<dbReference type="Proteomes" id="UP000481153">
    <property type="component" value="Unassembled WGS sequence"/>
</dbReference>
<proteinExistence type="predicted"/>
<reference evidence="2 3" key="1">
    <citation type="submission" date="2019-07" db="EMBL/GenBank/DDBJ databases">
        <title>Genomics analysis of Aphanomyces spp. identifies a new class of oomycete effector associated with host adaptation.</title>
        <authorList>
            <person name="Gaulin E."/>
        </authorList>
    </citation>
    <scope>NUCLEOTIDE SEQUENCE [LARGE SCALE GENOMIC DNA]</scope>
    <source>
        <strain evidence="2 3">ATCC 201684</strain>
    </source>
</reference>
<gene>
    <name evidence="2" type="ORF">Ae201684_018676</name>
</gene>
<organism evidence="2 3">
    <name type="scientific">Aphanomyces euteiches</name>
    <dbReference type="NCBI Taxonomy" id="100861"/>
    <lineage>
        <taxon>Eukaryota</taxon>
        <taxon>Sar</taxon>
        <taxon>Stramenopiles</taxon>
        <taxon>Oomycota</taxon>
        <taxon>Saprolegniomycetes</taxon>
        <taxon>Saprolegniales</taxon>
        <taxon>Verrucalvaceae</taxon>
        <taxon>Aphanomyces</taxon>
    </lineage>
</organism>
<evidence type="ECO:0000313" key="3">
    <source>
        <dbReference type="Proteomes" id="UP000481153"/>
    </source>
</evidence>
<name>A0A6G0W4Z1_9STRA</name>
<evidence type="ECO:0008006" key="4">
    <source>
        <dbReference type="Google" id="ProtNLM"/>
    </source>
</evidence>
<evidence type="ECO:0000256" key="1">
    <source>
        <dbReference type="SAM" id="Coils"/>
    </source>
</evidence>
<dbReference type="EMBL" id="VJMJ01000347">
    <property type="protein sequence ID" value="KAF0722112.1"/>
    <property type="molecule type" value="Genomic_DNA"/>
</dbReference>
<protein>
    <recommendedName>
        <fullName evidence="4">START domain-containing protein</fullName>
    </recommendedName>
</protein>
<dbReference type="VEuPathDB" id="FungiDB:AeMF1_005200"/>
<keyword evidence="1" id="KW-0175">Coiled coil</keyword>
<keyword evidence="3" id="KW-1185">Reference proteome</keyword>
<dbReference type="AlphaFoldDB" id="A0A6G0W4Z1"/>
<sequence length="302" mass="35363">MDDLSEYERQRLRTREHTGRWREKQQGNFEALQARVQQLETIARRMREQHTPSYLQLIARTEALMPQNEWFRMQLLMQQTLNANLLAHLRALDPMGFDSRLYDMPFVFSHLWRNIAEVEGIDLSLAPDSMELFGWTLRASKLLKPRYVLFDVRKHIELHQAQFSIGFSWHALMDTSTFLSLSESFRNHHVVHTINGDLAVIYFEIFDGTSSRQSYLLVYRHGNVIYHVGLSADLVSSYAVLAVRHMDDPQGGYFHIATGQQRLTSASPDEEATRKAQMHLLMQRRWEQHMDLTLEPLAPVLR</sequence>
<evidence type="ECO:0000313" key="2">
    <source>
        <dbReference type="EMBL" id="KAF0722112.1"/>
    </source>
</evidence>
<accession>A0A6G0W4Z1</accession>